<dbReference type="EMBL" id="APOJ01000031">
    <property type="protein sequence ID" value="ENU25789.1"/>
    <property type="molecule type" value="Genomic_DNA"/>
</dbReference>
<keyword evidence="5" id="KW-1185">Reference proteome</keyword>
<dbReference type="InterPro" id="IPR001932">
    <property type="entry name" value="PPM-type_phosphatase-like_dom"/>
</dbReference>
<evidence type="ECO:0000313" key="6">
    <source>
        <dbReference type="Proteomes" id="UP000013248"/>
    </source>
</evidence>
<accession>N8QWS5</accession>
<gene>
    <name evidence="4" type="ORF">F900_00325</name>
    <name evidence="3" type="ORF">F992_03123</name>
</gene>
<dbReference type="Proteomes" id="UP000013190">
    <property type="component" value="Unassembled WGS sequence"/>
</dbReference>
<dbReference type="eggNOG" id="COG2208">
    <property type="taxonomic scope" value="Bacteria"/>
</dbReference>
<reference evidence="5" key="2">
    <citation type="submission" date="2013-02" db="EMBL/GenBank/DDBJ databases">
        <title>The Genome Sequence of Acinetobacter sp. NIPH 236.</title>
        <authorList>
            <consortium name="The Broad Institute Genome Sequencing Platform"/>
            <consortium name="The Broad Institute Genome Sequencing Center for Infectious Disease"/>
            <person name="Cerqueira G."/>
            <person name="Feldgarden M."/>
            <person name="Courvalin P."/>
            <person name="Perichon B."/>
            <person name="Grillot-Courvalin C."/>
            <person name="Clermont D."/>
            <person name="Rocha E."/>
            <person name="Yoon E.-J."/>
            <person name="Nemec A."/>
            <person name="Walker B."/>
            <person name="Young S.K."/>
            <person name="Zeng Q."/>
            <person name="Gargeya S."/>
            <person name="Fitzgerald M."/>
            <person name="Haas B."/>
            <person name="Abouelleil A."/>
            <person name="Alvarado L."/>
            <person name="Arachchi H.M."/>
            <person name="Berlin A.M."/>
            <person name="Chapman S.B."/>
            <person name="Dewar J."/>
            <person name="Goldberg J."/>
            <person name="Griggs A."/>
            <person name="Gujja S."/>
            <person name="Hansen M."/>
            <person name="Howarth C."/>
            <person name="Imamovic A."/>
            <person name="Larimer J."/>
            <person name="McCowan C."/>
            <person name="Murphy C."/>
            <person name="Neiman D."/>
            <person name="Pearson M."/>
            <person name="Priest M."/>
            <person name="Roberts A."/>
            <person name="Saif S."/>
            <person name="Shea T."/>
            <person name="Sisk P."/>
            <person name="Sykes S."/>
            <person name="Wortman J."/>
            <person name="Nusbaum C."/>
            <person name="Birren B."/>
        </authorList>
    </citation>
    <scope>NUCLEOTIDE SEQUENCE [LARGE SCALE GENOMIC DNA]</scope>
    <source>
        <strain evidence="5">NIPH 236</strain>
    </source>
</reference>
<dbReference type="Pfam" id="PF07228">
    <property type="entry name" value="SpoIIE"/>
    <property type="match status" value="1"/>
</dbReference>
<dbReference type="Gene3D" id="3.60.40.10">
    <property type="entry name" value="PPM-type phosphatase domain"/>
    <property type="match status" value="1"/>
</dbReference>
<reference evidence="4 6" key="1">
    <citation type="submission" date="2013-02" db="EMBL/GenBank/DDBJ databases">
        <title>The Genome Sequence of Acinetobacter sp. ANC 3862.</title>
        <authorList>
            <consortium name="The Broad Institute Genome Sequencing Platform"/>
            <consortium name="The Broad Institute Genome Sequencing Center for Infectious Disease"/>
            <person name="Cerqueira G."/>
            <person name="Feldgarden M."/>
            <person name="Courvalin P."/>
            <person name="Perichon B."/>
            <person name="Grillot-Courvalin C."/>
            <person name="Clermont D."/>
            <person name="Rocha E."/>
            <person name="Yoon E.-J."/>
            <person name="Nemec A."/>
            <person name="Walker B."/>
            <person name="Young S.K."/>
            <person name="Zeng Q."/>
            <person name="Gargeya S."/>
            <person name="Fitzgerald M."/>
            <person name="Haas B."/>
            <person name="Abouelleil A."/>
            <person name="Alvarado L."/>
            <person name="Arachchi H.M."/>
            <person name="Berlin A.M."/>
            <person name="Chapman S.B."/>
            <person name="Dewar J."/>
            <person name="Goldberg J."/>
            <person name="Griggs A."/>
            <person name="Gujja S."/>
            <person name="Hansen M."/>
            <person name="Howarth C."/>
            <person name="Imamovic A."/>
            <person name="Larimer J."/>
            <person name="McCowan C."/>
            <person name="Murphy C."/>
            <person name="Neiman D."/>
            <person name="Pearson M."/>
            <person name="Priest M."/>
            <person name="Roberts A."/>
            <person name="Saif S."/>
            <person name="Shea T."/>
            <person name="Sisk P."/>
            <person name="Sykes S."/>
            <person name="Wortman J."/>
            <person name="Nusbaum C."/>
            <person name="Birren B."/>
        </authorList>
    </citation>
    <scope>NUCLEOTIDE SEQUENCE [LARGE SCALE GENOMIC DNA]</scope>
    <source>
        <strain evidence="4 6">ANC 3862</strain>
    </source>
</reference>
<feature type="domain" description="PPM-type phosphatase" evidence="2">
    <location>
        <begin position="138"/>
        <end position="332"/>
    </location>
</feature>
<dbReference type="InterPro" id="IPR052016">
    <property type="entry name" value="Bact_Sigma-Reg"/>
</dbReference>
<dbReference type="PANTHER" id="PTHR43156:SF2">
    <property type="entry name" value="STAGE II SPORULATION PROTEIN E"/>
    <property type="match status" value="1"/>
</dbReference>
<evidence type="ECO:0000259" key="2">
    <source>
        <dbReference type="SMART" id="SM00331"/>
    </source>
</evidence>
<dbReference type="PATRIC" id="fig|1217705.3.peg.303"/>
<sequence>MIIQIQKVGYLSMYFIQPTRSISYLDQALNELPSLQIIHIDDLDLYDQTIIAIADVQDFLKYQWKLPTIVLAFEHEGTALAQAWEMGALAGWIWSELPKNPVHSLFKIDAQYKRNQDSRDLPSAAELQKRLLPNPIELPNYQFESFFQPSAYLSGDWYDYWRLNDDEVLFYLADVSGHGVTSSLLTSWMAAFHGRSKTPSQLIQKLNAMLVQENIEKHITMVAGILNLATHEVCWSSAGHYPPPIIFEPNQPPQILTTSSFPLGLTEELEVEEHCCTLSRNARFILCSDGALEPFDGGLNDQFNQLVEHLQHDAFKAPDHVADDIAILSICRMN</sequence>
<reference evidence="3 5" key="3">
    <citation type="journal article" date="2016" name="Int. J. Syst. Evol. Microbiol.">
        <title>Taxonomy of haemolytic and/or proteolytic strains of the genus Acinetobacter with the proposal of Acinetobacter courvalinii sp. nov. (genomic species 14 sensu Bouvet &amp; Jeanjean), Acinetobacter dispersus sp. nov. (genomic species 17), Acinetobacter modestus sp. nov., Acinetobacter proteolyticus sp. nov. and Acinetobacter vivianii sp. nov.</title>
        <authorList>
            <person name="Nemec A."/>
            <person name="Radolfova-Krizova L."/>
            <person name="Maixnerova M."/>
            <person name="Vrestiakova E."/>
            <person name="Jezek P."/>
            <person name="Sedo O."/>
        </authorList>
    </citation>
    <scope>NUCLEOTIDE SEQUENCE [LARGE SCALE GENOMIC DNA]</scope>
    <source>
        <strain evidence="3 5">NIPH 236</strain>
    </source>
</reference>
<name>N9NQV8_9GAMM</name>
<dbReference type="STRING" id="1217705.F900_00325"/>
<dbReference type="AlphaFoldDB" id="N9NQV8"/>
<dbReference type="Proteomes" id="UP000013248">
    <property type="component" value="Unassembled WGS sequence"/>
</dbReference>
<dbReference type="GO" id="GO:0016791">
    <property type="term" value="F:phosphatase activity"/>
    <property type="evidence" value="ECO:0007669"/>
    <property type="project" value="TreeGrafter"/>
</dbReference>
<organism evidence="4 6">
    <name type="scientific">Acinetobacter modestus</name>
    <dbReference type="NCBI Taxonomy" id="1776740"/>
    <lineage>
        <taxon>Bacteria</taxon>
        <taxon>Pseudomonadati</taxon>
        <taxon>Pseudomonadota</taxon>
        <taxon>Gammaproteobacteria</taxon>
        <taxon>Moraxellales</taxon>
        <taxon>Moraxellaceae</taxon>
        <taxon>Acinetobacter</taxon>
    </lineage>
</organism>
<proteinExistence type="predicted"/>
<keyword evidence="1" id="KW-0378">Hydrolase</keyword>
<dbReference type="PANTHER" id="PTHR43156">
    <property type="entry name" value="STAGE II SPORULATION PROTEIN E-RELATED"/>
    <property type="match status" value="1"/>
</dbReference>
<evidence type="ECO:0000313" key="5">
    <source>
        <dbReference type="Proteomes" id="UP000013190"/>
    </source>
</evidence>
<dbReference type="SUPFAM" id="SSF81606">
    <property type="entry name" value="PP2C-like"/>
    <property type="match status" value="1"/>
</dbReference>
<dbReference type="InterPro" id="IPR036457">
    <property type="entry name" value="PPM-type-like_dom_sf"/>
</dbReference>
<dbReference type="EMBL" id="APRP01000004">
    <property type="protein sequence ID" value="ENX04335.1"/>
    <property type="molecule type" value="Genomic_DNA"/>
</dbReference>
<evidence type="ECO:0000313" key="3">
    <source>
        <dbReference type="EMBL" id="ENU25789.1"/>
    </source>
</evidence>
<evidence type="ECO:0000256" key="1">
    <source>
        <dbReference type="ARBA" id="ARBA00022801"/>
    </source>
</evidence>
<evidence type="ECO:0000313" key="4">
    <source>
        <dbReference type="EMBL" id="ENX04335.1"/>
    </source>
</evidence>
<dbReference type="SMART" id="SM00331">
    <property type="entry name" value="PP2C_SIG"/>
    <property type="match status" value="1"/>
</dbReference>
<dbReference type="HOGENOM" id="CLU_862299_0_0_6"/>
<accession>N9NQV8</accession>
<comment type="caution">
    <text evidence="4">The sequence shown here is derived from an EMBL/GenBank/DDBJ whole genome shotgun (WGS) entry which is preliminary data.</text>
</comment>
<protein>
    <recommendedName>
        <fullName evidence="2">PPM-type phosphatase domain-containing protein</fullName>
    </recommendedName>
</protein>